<feature type="signal peptide" evidence="1">
    <location>
        <begin position="1"/>
        <end position="23"/>
    </location>
</feature>
<name>A0AAD5DW12_9CHLO</name>
<keyword evidence="1" id="KW-0732">Signal</keyword>
<organism evidence="2 3">
    <name type="scientific">Chlorella ohadii</name>
    <dbReference type="NCBI Taxonomy" id="2649997"/>
    <lineage>
        <taxon>Eukaryota</taxon>
        <taxon>Viridiplantae</taxon>
        <taxon>Chlorophyta</taxon>
        <taxon>core chlorophytes</taxon>
        <taxon>Trebouxiophyceae</taxon>
        <taxon>Chlorellales</taxon>
        <taxon>Chlorellaceae</taxon>
        <taxon>Chlorella clade</taxon>
        <taxon>Chlorella</taxon>
    </lineage>
</organism>
<protein>
    <submittedName>
        <fullName evidence="2">Uncharacterized protein</fullName>
    </submittedName>
</protein>
<reference evidence="2" key="1">
    <citation type="submission" date="2020-11" db="EMBL/GenBank/DDBJ databases">
        <title>Chlorella ohadii genome sequencing and assembly.</title>
        <authorList>
            <person name="Murik O."/>
            <person name="Treves H."/>
            <person name="Kedem I."/>
            <person name="Shotland Y."/>
            <person name="Kaplan A."/>
        </authorList>
    </citation>
    <scope>NUCLEOTIDE SEQUENCE</scope>
    <source>
        <strain evidence="2">1</strain>
    </source>
</reference>
<dbReference type="EMBL" id="JADXDR010000041">
    <property type="protein sequence ID" value="KAI7843301.1"/>
    <property type="molecule type" value="Genomic_DNA"/>
</dbReference>
<keyword evidence="3" id="KW-1185">Reference proteome</keyword>
<sequence length="388" mass="42079">MGHPVGRLLAGLLLMCTLAHCQAWSYVPFRPTEGSCHVVSLTLLHGENTFNEAAAKTEGAYGCQLLGPGPSDWQYVRSEVFQKNSKYWTHYCRRCGLQNTVLLWFGTSPLCDGSCPTRWQQLTQQIQPFRLNDSNEVRIDVREVEFQTMEGFIIKDYTNSEDFGSSCGSGGKVLCALPGRPESAGCSYTWRGTAPICLDACEIGETLVAKDHYGGGKLCSSGYGNKMLCERCQTEIHNLNDCTAPTWFGTAPVCQGECNTGDRIMYRAVATLNVPVDQDPAGFGKLCFSGYKYRCQLCSLRNVLGSGGGRPQNGTTCSAPKPAHIWTGTPSVVFTECYDMPACRRFHVGPTGCALFGSNHKGALKAVPALSGRGRAGGSTWQAGSKQP</sequence>
<dbReference type="PANTHER" id="PTHR35180:SF7">
    <property type="entry name" value="SRCR DOMAIN-CONTAINING PROTEIN"/>
    <property type="match status" value="1"/>
</dbReference>
<dbReference type="PANTHER" id="PTHR35180">
    <property type="entry name" value="PROTEIN CBG06219"/>
    <property type="match status" value="1"/>
</dbReference>
<dbReference type="AlphaFoldDB" id="A0AAD5DW12"/>
<gene>
    <name evidence="2" type="ORF">COHA_003132</name>
</gene>
<dbReference type="Proteomes" id="UP001205105">
    <property type="component" value="Unassembled WGS sequence"/>
</dbReference>
<evidence type="ECO:0000256" key="1">
    <source>
        <dbReference type="SAM" id="SignalP"/>
    </source>
</evidence>
<proteinExistence type="predicted"/>
<accession>A0AAD5DW12</accession>
<evidence type="ECO:0000313" key="2">
    <source>
        <dbReference type="EMBL" id="KAI7843301.1"/>
    </source>
</evidence>
<evidence type="ECO:0000313" key="3">
    <source>
        <dbReference type="Proteomes" id="UP001205105"/>
    </source>
</evidence>
<feature type="chain" id="PRO_5042177771" evidence="1">
    <location>
        <begin position="24"/>
        <end position="388"/>
    </location>
</feature>
<comment type="caution">
    <text evidence="2">The sequence shown here is derived from an EMBL/GenBank/DDBJ whole genome shotgun (WGS) entry which is preliminary data.</text>
</comment>